<proteinExistence type="inferred from homology"/>
<dbReference type="PRINTS" id="PR00475">
    <property type="entry name" value="HEXOKINASE"/>
</dbReference>
<feature type="domain" description="Hexokinase N-terminal" evidence="10">
    <location>
        <begin position="7"/>
        <end position="204"/>
    </location>
</feature>
<dbReference type="InterPro" id="IPR022673">
    <property type="entry name" value="Hexokinase_C"/>
</dbReference>
<evidence type="ECO:0000256" key="5">
    <source>
        <dbReference type="ARBA" id="ARBA00022741"/>
    </source>
</evidence>
<reference evidence="12 13" key="1">
    <citation type="submission" date="2020-04" db="EMBL/GenBank/DDBJ databases">
        <authorList>
            <person name="Hitch T.C.A."/>
            <person name="Wylensek D."/>
            <person name="Clavel T."/>
        </authorList>
    </citation>
    <scope>NUCLEOTIDE SEQUENCE [LARGE SCALE GENOMIC DNA]</scope>
    <source>
        <strain evidence="12 13">PG-130-P53-12</strain>
    </source>
</reference>
<evidence type="ECO:0000313" key="13">
    <source>
        <dbReference type="Proteomes" id="UP000543804"/>
    </source>
</evidence>
<organism evidence="12 13">
    <name type="scientific">Selenomonas bovis</name>
    <dbReference type="NCBI Taxonomy" id="416586"/>
    <lineage>
        <taxon>Bacteria</taxon>
        <taxon>Bacillati</taxon>
        <taxon>Bacillota</taxon>
        <taxon>Negativicutes</taxon>
        <taxon>Selenomonadales</taxon>
        <taxon>Selenomonadaceae</taxon>
        <taxon>Selenomonas</taxon>
    </lineage>
</organism>
<dbReference type="CDD" id="cd24000">
    <property type="entry name" value="ASKHA_NBD_HK"/>
    <property type="match status" value="1"/>
</dbReference>
<dbReference type="GO" id="GO:0001678">
    <property type="term" value="P:intracellular glucose homeostasis"/>
    <property type="evidence" value="ECO:0007669"/>
    <property type="project" value="InterPro"/>
</dbReference>
<dbReference type="PROSITE" id="PS51748">
    <property type="entry name" value="HEXOKINASE_2"/>
    <property type="match status" value="1"/>
</dbReference>
<dbReference type="AlphaFoldDB" id="A0A848B787"/>
<comment type="similarity">
    <text evidence="3">Belongs to the hexokinase family.</text>
</comment>
<dbReference type="Pfam" id="PF03727">
    <property type="entry name" value="Hexokinase_2"/>
    <property type="match status" value="2"/>
</dbReference>
<keyword evidence="8" id="KW-0324">Glycolysis</keyword>
<evidence type="ECO:0000256" key="3">
    <source>
        <dbReference type="ARBA" id="ARBA00009225"/>
    </source>
</evidence>
<dbReference type="GO" id="GO:0006006">
    <property type="term" value="P:glucose metabolic process"/>
    <property type="evidence" value="ECO:0007669"/>
    <property type="project" value="TreeGrafter"/>
</dbReference>
<evidence type="ECO:0000259" key="10">
    <source>
        <dbReference type="Pfam" id="PF00349"/>
    </source>
</evidence>
<feature type="domain" description="Hexokinase C-terminal" evidence="11">
    <location>
        <begin position="212"/>
        <end position="290"/>
    </location>
</feature>
<keyword evidence="6 12" id="KW-0418">Kinase</keyword>
<dbReference type="SUPFAM" id="SSF53067">
    <property type="entry name" value="Actin-like ATPase domain"/>
    <property type="match status" value="2"/>
</dbReference>
<dbReference type="InterPro" id="IPR043129">
    <property type="entry name" value="ATPase_NBD"/>
</dbReference>
<evidence type="ECO:0000256" key="4">
    <source>
        <dbReference type="ARBA" id="ARBA00022679"/>
    </source>
</evidence>
<dbReference type="Gene3D" id="3.30.420.40">
    <property type="match status" value="1"/>
</dbReference>
<dbReference type="PANTHER" id="PTHR19443:SF16">
    <property type="entry name" value="HEXOKINASE TYPE 1-RELATED"/>
    <property type="match status" value="1"/>
</dbReference>
<evidence type="ECO:0000313" key="12">
    <source>
        <dbReference type="EMBL" id="NMD99336.1"/>
    </source>
</evidence>
<evidence type="ECO:0000256" key="9">
    <source>
        <dbReference type="ARBA" id="ARBA00047905"/>
    </source>
</evidence>
<dbReference type="Gene3D" id="3.40.367.20">
    <property type="match status" value="2"/>
</dbReference>
<keyword evidence="5" id="KW-0547">Nucleotide-binding</keyword>
<dbReference type="GO" id="GO:0008865">
    <property type="term" value="F:fructokinase activity"/>
    <property type="evidence" value="ECO:0007669"/>
    <property type="project" value="TreeGrafter"/>
</dbReference>
<keyword evidence="4" id="KW-0808">Transferase</keyword>
<sequence>MIDETWLDEAAAQFRVTDDALRQGMLRFEEEMALGLRQPAASSLYMEPCYVDLPTGRERGRAVTLDFGGTNARAALVELAADGCHVRGEVRRPLRAPGAYDVTHAETAEALFDFLADLVREALARGGARPEDPLPLGHTFSFGTRQRCLSDARLIVWSKEISVPGVEGAYVNAQLRAALTRAGLRSVQPTAILNDTAAVLLAAAFCAPGTAIAAIYATGFNSCYLETFGGQRPPMVYNIESGSFRHFPQNPYDRQLDAASAKPGAQRLEKMISGRYLGELLTRVLREGLHDAALPPLAAEMVGEAAQGTLAALPGGRPLPSAASLATLARALIRRSARLAAMTLAAVLRHRAAADRQPRIAPQTIAVDGAVFAHMPGVAATMQETLALLLGEETAQGLSLCLVRDASGRGAAIAGILGQGERGE</sequence>
<evidence type="ECO:0000256" key="7">
    <source>
        <dbReference type="ARBA" id="ARBA00022840"/>
    </source>
</evidence>
<evidence type="ECO:0000256" key="8">
    <source>
        <dbReference type="ARBA" id="ARBA00023152"/>
    </source>
</evidence>
<evidence type="ECO:0000256" key="2">
    <source>
        <dbReference type="ARBA" id="ARBA00005007"/>
    </source>
</evidence>
<comment type="pathway">
    <text evidence="1">Carbohydrate degradation.</text>
</comment>
<dbReference type="InterPro" id="IPR001312">
    <property type="entry name" value="Hexokinase"/>
</dbReference>
<keyword evidence="13" id="KW-1185">Reference proteome</keyword>
<gene>
    <name evidence="12" type="ORF">HF878_07630</name>
</gene>
<feature type="domain" description="Hexokinase C-terminal" evidence="11">
    <location>
        <begin position="323"/>
        <end position="415"/>
    </location>
</feature>
<dbReference type="GO" id="GO:0005524">
    <property type="term" value="F:ATP binding"/>
    <property type="evidence" value="ECO:0007669"/>
    <property type="project" value="UniProtKB-KW"/>
</dbReference>
<comment type="pathway">
    <text evidence="2">Carbohydrate metabolism.</text>
</comment>
<dbReference type="PANTHER" id="PTHR19443">
    <property type="entry name" value="HEXOKINASE"/>
    <property type="match status" value="1"/>
</dbReference>
<keyword evidence="7" id="KW-0067">ATP-binding</keyword>
<dbReference type="InterPro" id="IPR022672">
    <property type="entry name" value="Hexokinase_N"/>
</dbReference>
<dbReference type="GO" id="GO:0006096">
    <property type="term" value="P:glycolytic process"/>
    <property type="evidence" value="ECO:0007669"/>
    <property type="project" value="UniProtKB-UniPathway"/>
</dbReference>
<evidence type="ECO:0000256" key="6">
    <source>
        <dbReference type="ARBA" id="ARBA00022777"/>
    </source>
</evidence>
<accession>A0A848B787</accession>
<protein>
    <submittedName>
        <fullName evidence="12">Hexokinase</fullName>
    </submittedName>
</protein>
<dbReference type="GO" id="GO:0004340">
    <property type="term" value="F:glucokinase activity"/>
    <property type="evidence" value="ECO:0007669"/>
    <property type="project" value="TreeGrafter"/>
</dbReference>
<dbReference type="Proteomes" id="UP000543804">
    <property type="component" value="Unassembled WGS sequence"/>
</dbReference>
<dbReference type="GO" id="GO:0005536">
    <property type="term" value="F:D-glucose binding"/>
    <property type="evidence" value="ECO:0007669"/>
    <property type="project" value="InterPro"/>
</dbReference>
<name>A0A848B787_9FIRM</name>
<evidence type="ECO:0000256" key="1">
    <source>
        <dbReference type="ARBA" id="ARBA00004921"/>
    </source>
</evidence>
<dbReference type="Pfam" id="PF00349">
    <property type="entry name" value="Hexokinase_1"/>
    <property type="match status" value="1"/>
</dbReference>
<dbReference type="UniPathway" id="UPA00109">
    <property type="reaction ID" value="UER00180"/>
</dbReference>
<evidence type="ECO:0000259" key="11">
    <source>
        <dbReference type="Pfam" id="PF03727"/>
    </source>
</evidence>
<dbReference type="RefSeq" id="WP_170077692.1">
    <property type="nucleotide sequence ID" value="NZ_JABAFA010000027.1"/>
</dbReference>
<dbReference type="EMBL" id="JABAFA010000027">
    <property type="protein sequence ID" value="NMD99336.1"/>
    <property type="molecule type" value="Genomic_DNA"/>
</dbReference>
<comment type="caution">
    <text evidence="12">The sequence shown here is derived from an EMBL/GenBank/DDBJ whole genome shotgun (WGS) entry which is preliminary data.</text>
</comment>
<comment type="catalytic activity">
    <reaction evidence="9">
        <text>D-fructose + ATP = D-fructose 6-phosphate + ADP + H(+)</text>
        <dbReference type="Rhea" id="RHEA:16125"/>
        <dbReference type="ChEBI" id="CHEBI:15378"/>
        <dbReference type="ChEBI" id="CHEBI:30616"/>
        <dbReference type="ChEBI" id="CHEBI:37721"/>
        <dbReference type="ChEBI" id="CHEBI:61527"/>
        <dbReference type="ChEBI" id="CHEBI:456216"/>
        <dbReference type="EC" id="2.7.1.1"/>
    </reaction>
    <physiologicalReaction direction="left-to-right" evidence="9">
        <dbReference type="Rhea" id="RHEA:16126"/>
    </physiologicalReaction>
</comment>